<evidence type="ECO:0000256" key="3">
    <source>
        <dbReference type="SAM" id="MobiDB-lite"/>
    </source>
</evidence>
<dbReference type="PANTHER" id="PTHR32054:SF31">
    <property type="entry name" value="PROTEIN WEAK CHLOROPLAST MOVEMENT UNDER BLUE LIGHT 1"/>
    <property type="match status" value="1"/>
</dbReference>
<keyword evidence="5" id="KW-1185">Reference proteome</keyword>
<comment type="caution">
    <text evidence="4">The sequence shown here is derived from an EMBL/GenBank/DDBJ whole genome shotgun (WGS) entry which is preliminary data.</text>
</comment>
<sequence length="172" mass="18931">MVKEQDSSNWEKQLKQAEGKLEKLNQHTLPNRLVSHGEITSVIKELEEVRSNIEDVTAKHAAQDTEQIKSSALLAHEAMLKAKEEGELLKVGAFTMDKRLHATQKEIEASLASERLALAAVMDLEKSELAGNGSNENAPNGVTLSLEEYYTLSKKAHNVEEQTNLKVAAAIS</sequence>
<evidence type="ECO:0000256" key="2">
    <source>
        <dbReference type="ARBA" id="ARBA00023054"/>
    </source>
</evidence>
<dbReference type="Proteomes" id="UP000631114">
    <property type="component" value="Unassembled WGS sequence"/>
</dbReference>
<feature type="compositionally biased region" description="Basic and acidic residues" evidence="3">
    <location>
        <begin position="12"/>
        <end position="24"/>
    </location>
</feature>
<proteinExistence type="inferred from homology"/>
<reference evidence="4 5" key="1">
    <citation type="submission" date="2020-10" db="EMBL/GenBank/DDBJ databases">
        <title>The Coptis chinensis genome and diversification of protoberbering-type alkaloids.</title>
        <authorList>
            <person name="Wang B."/>
            <person name="Shu S."/>
            <person name="Song C."/>
            <person name="Liu Y."/>
        </authorList>
    </citation>
    <scope>NUCLEOTIDE SEQUENCE [LARGE SCALE GENOMIC DNA]</scope>
    <source>
        <strain evidence="4">HL-2020</strain>
        <tissue evidence="4">Leaf</tissue>
    </source>
</reference>
<name>A0A835HGR3_9MAGN</name>
<dbReference type="Pfam" id="PF05701">
    <property type="entry name" value="WEMBL"/>
    <property type="match status" value="1"/>
</dbReference>
<dbReference type="PANTHER" id="PTHR32054">
    <property type="entry name" value="HEAVY CHAIN, PUTATIVE, EXPRESSED-RELATED-RELATED"/>
    <property type="match status" value="1"/>
</dbReference>
<evidence type="ECO:0000313" key="4">
    <source>
        <dbReference type="EMBL" id="KAF9598007.1"/>
    </source>
</evidence>
<keyword evidence="2" id="KW-0175">Coiled coil</keyword>
<evidence type="ECO:0000313" key="5">
    <source>
        <dbReference type="Proteomes" id="UP000631114"/>
    </source>
</evidence>
<dbReference type="GO" id="GO:0009904">
    <property type="term" value="P:chloroplast accumulation movement"/>
    <property type="evidence" value="ECO:0007669"/>
    <property type="project" value="TreeGrafter"/>
</dbReference>
<evidence type="ECO:0000256" key="1">
    <source>
        <dbReference type="ARBA" id="ARBA00005485"/>
    </source>
</evidence>
<dbReference type="OrthoDB" id="1931671at2759"/>
<dbReference type="InterPro" id="IPR008545">
    <property type="entry name" value="Web"/>
</dbReference>
<dbReference type="GO" id="GO:0009903">
    <property type="term" value="P:chloroplast avoidance movement"/>
    <property type="evidence" value="ECO:0007669"/>
    <property type="project" value="TreeGrafter"/>
</dbReference>
<dbReference type="EMBL" id="JADFTS010000007">
    <property type="protein sequence ID" value="KAF9598007.1"/>
    <property type="molecule type" value="Genomic_DNA"/>
</dbReference>
<accession>A0A835HGR3</accession>
<feature type="region of interest" description="Disordered" evidence="3">
    <location>
        <begin position="1"/>
        <end position="24"/>
    </location>
</feature>
<protein>
    <submittedName>
        <fullName evidence="4">Uncharacterized protein</fullName>
    </submittedName>
</protein>
<gene>
    <name evidence="4" type="ORF">IFM89_023579</name>
</gene>
<dbReference type="AlphaFoldDB" id="A0A835HGR3"/>
<organism evidence="4 5">
    <name type="scientific">Coptis chinensis</name>
    <dbReference type="NCBI Taxonomy" id="261450"/>
    <lineage>
        <taxon>Eukaryota</taxon>
        <taxon>Viridiplantae</taxon>
        <taxon>Streptophyta</taxon>
        <taxon>Embryophyta</taxon>
        <taxon>Tracheophyta</taxon>
        <taxon>Spermatophyta</taxon>
        <taxon>Magnoliopsida</taxon>
        <taxon>Ranunculales</taxon>
        <taxon>Ranunculaceae</taxon>
        <taxon>Coptidoideae</taxon>
        <taxon>Coptis</taxon>
    </lineage>
</organism>
<comment type="similarity">
    <text evidence="1">Belongs to the WEB family.</text>
</comment>
<dbReference type="GO" id="GO:0005829">
    <property type="term" value="C:cytosol"/>
    <property type="evidence" value="ECO:0007669"/>
    <property type="project" value="TreeGrafter"/>
</dbReference>